<keyword evidence="14" id="KW-1185">Reference proteome</keyword>
<dbReference type="GO" id="GO:0046872">
    <property type="term" value="F:metal ion binding"/>
    <property type="evidence" value="ECO:0007669"/>
    <property type="project" value="UniProtKB-KW"/>
</dbReference>
<dbReference type="GO" id="GO:0006189">
    <property type="term" value="P:'de novo' IMP biosynthetic process"/>
    <property type="evidence" value="ECO:0007669"/>
    <property type="project" value="UniProtKB-UniPathway"/>
</dbReference>
<dbReference type="PIRSF" id="PIRSF000485">
    <property type="entry name" value="Amd_phspho_trans"/>
    <property type="match status" value="1"/>
</dbReference>
<dbReference type="Gene3D" id="3.40.50.2020">
    <property type="match status" value="1"/>
</dbReference>
<dbReference type="EMBL" id="LR899671">
    <property type="protein sequence ID" value="CAD7241603.1"/>
    <property type="molecule type" value="Genomic_DNA"/>
</dbReference>
<sequence>MTDHLVFFLCRGQESAGIVMSEGGGNSFRIHKGNGLVSNVFTSDILSQLPGNLGIGHTRYSTVGGIDSTNTQPFVVHTADGPLAVAHNGEIVNVEPLRKMVYAKGVGLSSLSDSELITQILCLVPPNGSGTALCMDWPSRITHLMHLTPLSYSLLILHGNSIYGVRDLFGNRPLCLGRIHHPFDIHGGEGNKGVSHPQTNTERTLGWVISSESCAFQCMGAEFMREVEPGELVEISSSGIRSLCVVQLPHPKSTALCIFEYVYFSRPDTFLEGQQVWKVRERCGKELAIEAPVEADIVSTVPESATPAALGFAQHLGIPYTEVFSKNRYVGRTFIQPTTQSRRLGVTKKFGALRENLEGRRVVIVDDSIVRGTTIGPIIKMLKQAGAREVCPYLLLPLIDLLDVELVLNVLKTGAASLVYLSIEGLEKAVKEGINDTQGRERQGHCTACLT</sequence>
<evidence type="ECO:0000256" key="8">
    <source>
        <dbReference type="ARBA" id="ARBA00033770"/>
    </source>
</evidence>
<dbReference type="PROSITE" id="PS51278">
    <property type="entry name" value="GATASE_TYPE_2"/>
    <property type="match status" value="1"/>
</dbReference>
<evidence type="ECO:0000256" key="4">
    <source>
        <dbReference type="ARBA" id="ARBA00022676"/>
    </source>
</evidence>
<evidence type="ECO:0000313" key="13">
    <source>
        <dbReference type="EMBL" id="CAD7241603.1"/>
    </source>
</evidence>
<dbReference type="InterPro" id="IPR029055">
    <property type="entry name" value="Ntn_hydrolases_N"/>
</dbReference>
<evidence type="ECO:0000256" key="1">
    <source>
        <dbReference type="ARBA" id="ARBA00005209"/>
    </source>
</evidence>
<evidence type="ECO:0000256" key="5">
    <source>
        <dbReference type="ARBA" id="ARBA00022679"/>
    </source>
</evidence>
<keyword evidence="4" id="KW-0328">Glycosyltransferase</keyword>
<accession>A0A7R9A368</accession>
<evidence type="ECO:0000259" key="12">
    <source>
        <dbReference type="PROSITE" id="PS51278"/>
    </source>
</evidence>
<evidence type="ECO:0000256" key="6">
    <source>
        <dbReference type="ARBA" id="ARBA00022755"/>
    </source>
</evidence>
<reference evidence="13" key="1">
    <citation type="submission" date="2020-11" db="EMBL/GenBank/DDBJ databases">
        <authorList>
            <person name="Tran Van P."/>
        </authorList>
    </citation>
    <scope>NUCLEOTIDE SEQUENCE</scope>
</reference>
<dbReference type="OrthoDB" id="191723at2759"/>
<comment type="pathway">
    <text evidence="1">Purine metabolism; IMP biosynthesis via de novo pathway; N(1)-(5-phospho-D-ribosyl)glycinamide from 5-phospho-alpha-D-ribose 1-diphosphate: step 1/2.</text>
</comment>
<dbReference type="InterPro" id="IPR017932">
    <property type="entry name" value="GATase_2_dom"/>
</dbReference>
<protein>
    <recommendedName>
        <fullName evidence="8">Amidophosphoribosyltransferase</fullName>
        <ecNumber evidence="3">2.4.2.14</ecNumber>
    </recommendedName>
    <alternativeName>
        <fullName evidence="9">Glutamine phosphoribosylpyrophosphate amidotransferase</fullName>
    </alternativeName>
</protein>
<dbReference type="SUPFAM" id="SSF56235">
    <property type="entry name" value="N-terminal nucleophile aminohydrolases (Ntn hydrolases)"/>
    <property type="match status" value="1"/>
</dbReference>
<comment type="similarity">
    <text evidence="2">In the C-terminal section; belongs to the purine/pyrimidine phosphoribosyltransferase family.</text>
</comment>
<keyword evidence="5" id="KW-0808">Transferase</keyword>
<dbReference type="InterPro" id="IPR000836">
    <property type="entry name" value="PRTase_dom"/>
</dbReference>
<dbReference type="EMBL" id="CAJPEV010000154">
    <property type="protein sequence ID" value="CAG0881494.1"/>
    <property type="molecule type" value="Genomic_DNA"/>
</dbReference>
<organism evidence="13">
    <name type="scientific">Darwinula stevensoni</name>
    <dbReference type="NCBI Taxonomy" id="69355"/>
    <lineage>
        <taxon>Eukaryota</taxon>
        <taxon>Metazoa</taxon>
        <taxon>Ecdysozoa</taxon>
        <taxon>Arthropoda</taxon>
        <taxon>Crustacea</taxon>
        <taxon>Oligostraca</taxon>
        <taxon>Ostracoda</taxon>
        <taxon>Podocopa</taxon>
        <taxon>Podocopida</taxon>
        <taxon>Darwinulocopina</taxon>
        <taxon>Darwinuloidea</taxon>
        <taxon>Darwinulidae</taxon>
        <taxon>Darwinula</taxon>
    </lineage>
</organism>
<keyword evidence="6" id="KW-0658">Purine biosynthesis</keyword>
<evidence type="ECO:0000256" key="3">
    <source>
        <dbReference type="ARBA" id="ARBA00011941"/>
    </source>
</evidence>
<dbReference type="Gene3D" id="3.60.20.10">
    <property type="entry name" value="Glutamine Phosphoribosylpyrophosphate, subunit 1, domain 1"/>
    <property type="match status" value="1"/>
</dbReference>
<dbReference type="GO" id="GO:0004044">
    <property type="term" value="F:amidophosphoribosyltransferase activity"/>
    <property type="evidence" value="ECO:0007669"/>
    <property type="project" value="UniProtKB-EC"/>
</dbReference>
<comment type="catalytic activity">
    <reaction evidence="10">
        <text>5-phospho-beta-D-ribosylamine + L-glutamate + diphosphate = 5-phospho-alpha-D-ribose 1-diphosphate + L-glutamine + H2O</text>
        <dbReference type="Rhea" id="RHEA:14905"/>
        <dbReference type="ChEBI" id="CHEBI:15377"/>
        <dbReference type="ChEBI" id="CHEBI:29985"/>
        <dbReference type="ChEBI" id="CHEBI:33019"/>
        <dbReference type="ChEBI" id="CHEBI:58017"/>
        <dbReference type="ChEBI" id="CHEBI:58359"/>
        <dbReference type="ChEBI" id="CHEBI:58681"/>
        <dbReference type="EC" id="2.4.2.14"/>
    </reaction>
    <physiologicalReaction direction="right-to-left" evidence="10">
        <dbReference type="Rhea" id="RHEA:14907"/>
    </physiologicalReaction>
</comment>
<feature type="binding site" evidence="11">
    <location>
        <position position="367"/>
    </location>
    <ligand>
        <name>Mg(2+)</name>
        <dbReference type="ChEBI" id="CHEBI:18420"/>
    </ligand>
</feature>
<gene>
    <name evidence="13" type="ORF">DSTB1V02_LOCUS1589</name>
</gene>
<evidence type="ECO:0000256" key="11">
    <source>
        <dbReference type="PIRSR" id="PIRSR000485-2"/>
    </source>
</evidence>
<comment type="cofactor">
    <cofactor evidence="11">
        <name>Mg(2+)</name>
        <dbReference type="ChEBI" id="CHEBI:18420"/>
    </cofactor>
    <text evidence="11">Binds 1 Mg(2+) ion per subunit.</text>
</comment>
<dbReference type="GO" id="GO:0009113">
    <property type="term" value="P:purine nucleobase biosynthetic process"/>
    <property type="evidence" value="ECO:0007669"/>
    <property type="project" value="InterPro"/>
</dbReference>
<dbReference type="EC" id="2.4.2.14" evidence="3"/>
<dbReference type="CDD" id="cd06223">
    <property type="entry name" value="PRTases_typeI"/>
    <property type="match status" value="1"/>
</dbReference>
<feature type="binding site" evidence="11">
    <location>
        <position position="366"/>
    </location>
    <ligand>
        <name>Mg(2+)</name>
        <dbReference type="ChEBI" id="CHEBI:18420"/>
    </ligand>
</feature>
<evidence type="ECO:0000256" key="2">
    <source>
        <dbReference type="ARBA" id="ARBA00010138"/>
    </source>
</evidence>
<dbReference type="AlphaFoldDB" id="A0A7R9A368"/>
<evidence type="ECO:0000313" key="14">
    <source>
        <dbReference type="Proteomes" id="UP000677054"/>
    </source>
</evidence>
<dbReference type="InterPro" id="IPR005854">
    <property type="entry name" value="PurF"/>
</dbReference>
<name>A0A7R9A368_9CRUS</name>
<proteinExistence type="inferred from homology"/>
<dbReference type="Pfam" id="PF00156">
    <property type="entry name" value="Pribosyltran"/>
    <property type="match status" value="1"/>
</dbReference>
<evidence type="ECO:0000256" key="9">
    <source>
        <dbReference type="ARBA" id="ARBA00033776"/>
    </source>
</evidence>
<feature type="non-terminal residue" evidence="13">
    <location>
        <position position="1"/>
    </location>
</feature>
<dbReference type="Proteomes" id="UP000677054">
    <property type="component" value="Unassembled WGS sequence"/>
</dbReference>
<dbReference type="InterPro" id="IPR029057">
    <property type="entry name" value="PRTase-like"/>
</dbReference>
<feature type="domain" description="Glutamine amidotransferase type-2" evidence="12">
    <location>
        <begin position="1"/>
        <end position="238"/>
    </location>
</feature>
<keyword evidence="7" id="KW-0315">Glutamine amidotransferase</keyword>
<keyword evidence="11" id="KW-0460">Magnesium</keyword>
<keyword evidence="11" id="KW-0479">Metal-binding</keyword>
<feature type="binding site" evidence="11">
    <location>
        <position position="304"/>
    </location>
    <ligand>
        <name>Mg(2+)</name>
        <dbReference type="ChEBI" id="CHEBI:18420"/>
    </ligand>
</feature>
<evidence type="ECO:0000256" key="7">
    <source>
        <dbReference type="ARBA" id="ARBA00022962"/>
    </source>
</evidence>
<evidence type="ECO:0000256" key="10">
    <source>
        <dbReference type="ARBA" id="ARBA00048545"/>
    </source>
</evidence>
<dbReference type="PANTHER" id="PTHR11907">
    <property type="entry name" value="AMIDOPHOSPHORIBOSYLTRANSFERASE"/>
    <property type="match status" value="1"/>
</dbReference>
<dbReference type="Pfam" id="PF13522">
    <property type="entry name" value="GATase_6"/>
    <property type="match status" value="1"/>
</dbReference>
<dbReference type="UniPathway" id="UPA00074">
    <property type="reaction ID" value="UER00124"/>
</dbReference>
<dbReference type="SUPFAM" id="SSF53271">
    <property type="entry name" value="PRTase-like"/>
    <property type="match status" value="1"/>
</dbReference>